<dbReference type="EMBL" id="FOLG01000005">
    <property type="protein sequence ID" value="SFC45052.1"/>
    <property type="molecule type" value="Genomic_DNA"/>
</dbReference>
<keyword evidence="2" id="KW-1185">Reference proteome</keyword>
<dbReference type="AlphaFoldDB" id="A0A1I1JAP1"/>
<dbReference type="RefSeq" id="WP_093360599.1">
    <property type="nucleotide sequence ID" value="NZ_FOLG01000005.1"/>
</dbReference>
<name>A0A1I1JAP1_9RHOB</name>
<evidence type="ECO:0000313" key="2">
    <source>
        <dbReference type="Proteomes" id="UP000198728"/>
    </source>
</evidence>
<sequence length="219" mass="24422">MRFDIRIEGDLRERMEQEILTAERAVTGGIRAAGSGLKMDWRAQLRGGGLGDRLPRAIRANNYPARGESISAAALVHVKGRHTPEVIDAHDRGTLIRSRDGFWLAIPTAATAKLRGPGNKRITPLGFERKTGLPLRFVYRRGKPSLLVVDQARINRKGRLAKKGGRRRRDGILTGEQTVIAFLLVPQVKLPKRTDLGRDAEKWGNRLAGMIVARWKERG</sequence>
<dbReference type="Proteomes" id="UP000198728">
    <property type="component" value="Unassembled WGS sequence"/>
</dbReference>
<dbReference type="STRING" id="441112.SAMN04488094_10525"/>
<reference evidence="1 2" key="1">
    <citation type="submission" date="2016-10" db="EMBL/GenBank/DDBJ databases">
        <authorList>
            <person name="de Groot N.N."/>
        </authorList>
    </citation>
    <scope>NUCLEOTIDE SEQUENCE [LARGE SCALE GENOMIC DNA]</scope>
    <source>
        <strain evidence="1 2">DSM 19548</strain>
    </source>
</reference>
<accession>A0A1I1JAP1</accession>
<dbReference type="Pfam" id="PF20039">
    <property type="entry name" value="DUF6441"/>
    <property type="match status" value="1"/>
</dbReference>
<evidence type="ECO:0000313" key="1">
    <source>
        <dbReference type="EMBL" id="SFC45052.1"/>
    </source>
</evidence>
<organism evidence="1 2">
    <name type="scientific">Tropicimonas isoalkanivorans</name>
    <dbReference type="NCBI Taxonomy" id="441112"/>
    <lineage>
        <taxon>Bacteria</taxon>
        <taxon>Pseudomonadati</taxon>
        <taxon>Pseudomonadota</taxon>
        <taxon>Alphaproteobacteria</taxon>
        <taxon>Rhodobacterales</taxon>
        <taxon>Roseobacteraceae</taxon>
        <taxon>Tropicimonas</taxon>
    </lineage>
</organism>
<protein>
    <submittedName>
        <fullName evidence="1">Uncharacterized protein</fullName>
    </submittedName>
</protein>
<gene>
    <name evidence="1" type="ORF">SAMN04488094_10525</name>
</gene>
<proteinExistence type="predicted"/>
<dbReference type="InterPro" id="IPR045622">
    <property type="entry name" value="DUF6441"/>
</dbReference>
<dbReference type="OrthoDB" id="7571212at2"/>